<sequence length="405" mass="42505">MPETTRATSRPAPSPGATATNGVIVAAAVIAVLTLPVSAVTLVQGTTEPLAPGTIVVISVALVALQATAVLCKWFPKAAFVAACALMILLAFIQVPGIASAAMFPASLAFLVPLWRLAAGDDRAWSYGALGTGLAGAVLITASDAVASSASEPLLLLAEAGTLIAAILAAWSLGALSRQRRLAEQQRLDARTRQAVSEERTRIGRDLHDIVSHSLTVMIAQAEAARVTVDDPDADRALEQVAETGRTAMGGLRRMLSVLDDAANEPLEPAPDIDAIATLAERAHTDDHHIQLTETGTPKPLAPDATLAAYRMVQECITNAIRHVLPPVEIEVSIQWNTESVLITVEDDGGQGVRPRSGSAPGTGLIGVAERVERAGGRWDERQGRGWRLRAELPVLTDADREVAS</sequence>
<keyword evidence="6 13" id="KW-0418">Kinase</keyword>
<evidence type="ECO:0000256" key="6">
    <source>
        <dbReference type="ARBA" id="ARBA00022777"/>
    </source>
</evidence>
<evidence type="ECO:0000256" key="5">
    <source>
        <dbReference type="ARBA" id="ARBA00022741"/>
    </source>
</evidence>
<dbReference type="PANTHER" id="PTHR24421">
    <property type="entry name" value="NITRATE/NITRITE SENSOR PROTEIN NARX-RELATED"/>
    <property type="match status" value="1"/>
</dbReference>
<dbReference type="Gene3D" id="1.20.5.1930">
    <property type="match status" value="1"/>
</dbReference>
<reference evidence="13" key="1">
    <citation type="submission" date="2018-03" db="EMBL/GenBank/DDBJ databases">
        <authorList>
            <person name="Nunes O.C."/>
            <person name="Lopes A.R."/>
            <person name="Froufe H."/>
            <person name="Munoz-Merida A."/>
            <person name="Barroso C."/>
            <person name="Egas C."/>
        </authorList>
    </citation>
    <scope>NUCLEOTIDE SEQUENCE</scope>
    <source>
        <strain evidence="13">ON4</strain>
    </source>
</reference>
<keyword evidence="14" id="KW-1185">Reference proteome</keyword>
<evidence type="ECO:0000259" key="10">
    <source>
        <dbReference type="Pfam" id="PF02518"/>
    </source>
</evidence>
<dbReference type="Proteomes" id="UP001170379">
    <property type="component" value="Unassembled WGS sequence"/>
</dbReference>
<keyword evidence="5" id="KW-0547">Nucleotide-binding</keyword>
<gene>
    <name evidence="13" type="ORF">C7K25_10880</name>
</gene>
<dbReference type="EMBL" id="PXVD01000017">
    <property type="protein sequence ID" value="MDJ1371864.1"/>
    <property type="molecule type" value="Genomic_DNA"/>
</dbReference>
<evidence type="ECO:0000256" key="3">
    <source>
        <dbReference type="ARBA" id="ARBA00022553"/>
    </source>
</evidence>
<accession>A0ABT7CAM3</accession>
<evidence type="ECO:0000256" key="9">
    <source>
        <dbReference type="SAM" id="Phobius"/>
    </source>
</evidence>
<evidence type="ECO:0000256" key="1">
    <source>
        <dbReference type="ARBA" id="ARBA00000085"/>
    </source>
</evidence>
<dbReference type="Pfam" id="PF02518">
    <property type="entry name" value="HATPase_c"/>
    <property type="match status" value="1"/>
</dbReference>
<evidence type="ECO:0000259" key="12">
    <source>
        <dbReference type="Pfam" id="PF23539"/>
    </source>
</evidence>
<dbReference type="InterPro" id="IPR055558">
    <property type="entry name" value="DUF7134"/>
</dbReference>
<evidence type="ECO:0000256" key="2">
    <source>
        <dbReference type="ARBA" id="ARBA00012438"/>
    </source>
</evidence>
<organism evidence="13 14">
    <name type="scientific">Gulosibacter molinativorax</name>
    <dbReference type="NCBI Taxonomy" id="256821"/>
    <lineage>
        <taxon>Bacteria</taxon>
        <taxon>Bacillati</taxon>
        <taxon>Actinomycetota</taxon>
        <taxon>Actinomycetes</taxon>
        <taxon>Micrococcales</taxon>
        <taxon>Microbacteriaceae</taxon>
        <taxon>Gulosibacter</taxon>
    </lineage>
</organism>
<dbReference type="SUPFAM" id="SSF55874">
    <property type="entry name" value="ATPase domain of HSP90 chaperone/DNA topoisomerase II/histidine kinase"/>
    <property type="match status" value="1"/>
</dbReference>
<feature type="transmembrane region" description="Helical" evidence="9">
    <location>
        <begin position="154"/>
        <end position="176"/>
    </location>
</feature>
<feature type="transmembrane region" description="Helical" evidence="9">
    <location>
        <begin position="124"/>
        <end position="142"/>
    </location>
</feature>
<evidence type="ECO:0000256" key="7">
    <source>
        <dbReference type="ARBA" id="ARBA00022840"/>
    </source>
</evidence>
<dbReference type="PANTHER" id="PTHR24421:SF10">
    <property type="entry name" value="NITRATE_NITRITE SENSOR PROTEIN NARQ"/>
    <property type="match status" value="1"/>
</dbReference>
<evidence type="ECO:0000256" key="4">
    <source>
        <dbReference type="ARBA" id="ARBA00022679"/>
    </source>
</evidence>
<keyword evidence="3" id="KW-0597">Phosphoprotein</keyword>
<comment type="caution">
    <text evidence="13">The sequence shown here is derived from an EMBL/GenBank/DDBJ whole genome shotgun (WGS) entry which is preliminary data.</text>
</comment>
<feature type="domain" description="DUF7134" evidence="12">
    <location>
        <begin position="24"/>
        <end position="181"/>
    </location>
</feature>
<protein>
    <recommendedName>
        <fullName evidence="2">histidine kinase</fullName>
        <ecNumber evidence="2">2.7.13.3</ecNumber>
    </recommendedName>
</protein>
<dbReference type="InterPro" id="IPR050482">
    <property type="entry name" value="Sensor_HK_TwoCompSys"/>
</dbReference>
<feature type="domain" description="Histidine kinase/HSP90-like ATPase" evidence="10">
    <location>
        <begin position="308"/>
        <end position="395"/>
    </location>
</feature>
<feature type="transmembrane region" description="Helical" evidence="9">
    <location>
        <begin position="79"/>
        <end position="104"/>
    </location>
</feature>
<keyword evidence="9" id="KW-1133">Transmembrane helix</keyword>
<keyword evidence="9" id="KW-0472">Membrane</keyword>
<evidence type="ECO:0000256" key="8">
    <source>
        <dbReference type="ARBA" id="ARBA00023012"/>
    </source>
</evidence>
<comment type="catalytic activity">
    <reaction evidence="1">
        <text>ATP + protein L-histidine = ADP + protein N-phospho-L-histidine.</text>
        <dbReference type="EC" id="2.7.13.3"/>
    </reaction>
</comment>
<dbReference type="Pfam" id="PF23539">
    <property type="entry name" value="DUF7134"/>
    <property type="match status" value="1"/>
</dbReference>
<dbReference type="GO" id="GO:0016301">
    <property type="term" value="F:kinase activity"/>
    <property type="evidence" value="ECO:0007669"/>
    <property type="project" value="UniProtKB-KW"/>
</dbReference>
<reference evidence="13" key="2">
    <citation type="journal article" date="2022" name="Sci. Rep.">
        <title>In silico prediction of the enzymes involved in the degradation of the herbicide molinate by Gulosibacter molinativorax ON4T.</title>
        <authorList>
            <person name="Lopes A.R."/>
            <person name="Bunin E."/>
            <person name="Viana A.T."/>
            <person name="Froufe H."/>
            <person name="Munoz-Merida A."/>
            <person name="Pinho D."/>
            <person name="Figueiredo J."/>
            <person name="Barroso C."/>
            <person name="Vaz-Moreira I."/>
            <person name="Bellanger X."/>
            <person name="Egas C."/>
            <person name="Nunes O.C."/>
        </authorList>
    </citation>
    <scope>NUCLEOTIDE SEQUENCE</scope>
    <source>
        <strain evidence="13">ON4</strain>
    </source>
</reference>
<keyword evidence="4" id="KW-0808">Transferase</keyword>
<dbReference type="EC" id="2.7.13.3" evidence="2"/>
<dbReference type="InterPro" id="IPR036890">
    <property type="entry name" value="HATPase_C_sf"/>
</dbReference>
<proteinExistence type="predicted"/>
<feature type="transmembrane region" description="Helical" evidence="9">
    <location>
        <begin position="50"/>
        <end position="72"/>
    </location>
</feature>
<evidence type="ECO:0000313" key="13">
    <source>
        <dbReference type="EMBL" id="MDJ1371864.1"/>
    </source>
</evidence>
<keyword evidence="9" id="KW-0812">Transmembrane</keyword>
<dbReference type="Pfam" id="PF07730">
    <property type="entry name" value="HisKA_3"/>
    <property type="match status" value="1"/>
</dbReference>
<feature type="transmembrane region" description="Helical" evidence="9">
    <location>
        <begin position="21"/>
        <end position="44"/>
    </location>
</feature>
<dbReference type="CDD" id="cd16917">
    <property type="entry name" value="HATPase_UhpB-NarQ-NarX-like"/>
    <property type="match status" value="1"/>
</dbReference>
<feature type="domain" description="Signal transduction histidine kinase subgroup 3 dimerisation and phosphoacceptor" evidence="11">
    <location>
        <begin position="199"/>
        <end position="261"/>
    </location>
</feature>
<dbReference type="InterPro" id="IPR011712">
    <property type="entry name" value="Sig_transdc_His_kin_sub3_dim/P"/>
</dbReference>
<dbReference type="RefSeq" id="WP_051267001.1">
    <property type="nucleotide sequence ID" value="NZ_CP028426.1"/>
</dbReference>
<name>A0ABT7CAM3_9MICO</name>
<keyword evidence="8" id="KW-0902">Two-component regulatory system</keyword>
<keyword evidence="7" id="KW-0067">ATP-binding</keyword>
<evidence type="ECO:0000259" key="11">
    <source>
        <dbReference type="Pfam" id="PF07730"/>
    </source>
</evidence>
<evidence type="ECO:0000313" key="14">
    <source>
        <dbReference type="Proteomes" id="UP001170379"/>
    </source>
</evidence>
<dbReference type="InterPro" id="IPR003594">
    <property type="entry name" value="HATPase_dom"/>
</dbReference>
<dbReference type="Gene3D" id="3.30.565.10">
    <property type="entry name" value="Histidine kinase-like ATPase, C-terminal domain"/>
    <property type="match status" value="1"/>
</dbReference>